<dbReference type="CDD" id="cd08561">
    <property type="entry name" value="GDPD_cytoplasmic_ScUgpQ2_like"/>
    <property type="match status" value="1"/>
</dbReference>
<dbReference type="Proteomes" id="UP001500888">
    <property type="component" value="Unassembled WGS sequence"/>
</dbReference>
<protein>
    <submittedName>
        <fullName evidence="2">Glycerophosphodiester phosphodiesterase</fullName>
    </submittedName>
</protein>
<dbReference type="PANTHER" id="PTHR46211:SF1">
    <property type="entry name" value="GLYCEROPHOSPHODIESTER PHOSPHODIESTERASE, CYTOPLASMIC"/>
    <property type="match status" value="1"/>
</dbReference>
<gene>
    <name evidence="2" type="ORF">GCM10022226_00530</name>
</gene>
<dbReference type="InterPro" id="IPR030395">
    <property type="entry name" value="GP_PDE_dom"/>
</dbReference>
<dbReference type="EMBL" id="BAAAZR010000001">
    <property type="protein sequence ID" value="GAA3786309.1"/>
    <property type="molecule type" value="Genomic_DNA"/>
</dbReference>
<reference evidence="3" key="1">
    <citation type="journal article" date="2019" name="Int. J. Syst. Evol. Microbiol.">
        <title>The Global Catalogue of Microorganisms (GCM) 10K type strain sequencing project: providing services to taxonomists for standard genome sequencing and annotation.</title>
        <authorList>
            <consortium name="The Broad Institute Genomics Platform"/>
            <consortium name="The Broad Institute Genome Sequencing Center for Infectious Disease"/>
            <person name="Wu L."/>
            <person name="Ma J."/>
        </authorList>
    </citation>
    <scope>NUCLEOTIDE SEQUENCE [LARGE SCALE GENOMIC DNA]</scope>
    <source>
        <strain evidence="3">JCM 16908</strain>
    </source>
</reference>
<evidence type="ECO:0000313" key="2">
    <source>
        <dbReference type="EMBL" id="GAA3786309.1"/>
    </source>
</evidence>
<evidence type="ECO:0000259" key="1">
    <source>
        <dbReference type="PROSITE" id="PS51704"/>
    </source>
</evidence>
<proteinExistence type="predicted"/>
<dbReference type="SUPFAM" id="SSF51695">
    <property type="entry name" value="PLC-like phosphodiesterases"/>
    <property type="match status" value="1"/>
</dbReference>
<dbReference type="Gene3D" id="3.20.20.190">
    <property type="entry name" value="Phosphatidylinositol (PI) phosphodiesterase"/>
    <property type="match status" value="1"/>
</dbReference>
<dbReference type="PROSITE" id="PS51704">
    <property type="entry name" value="GP_PDE"/>
    <property type="match status" value="1"/>
</dbReference>
<sequence>MLWALAVITGVALVSHTLMFLVFRPQRPVQAFPHARTPLFIAHQGGENLAPSNTMAAFDLASTLGADVLETDVHLTKDGELVAIHDDTVDRTTDGTGRVDSYNWDDLKKLDAGYDFRDLRGQYSFRGKGATIPRLEELFARYADRHLFNVEIKGAYPGIEAKLWALIQKYKLEKKVVVVSFHQELVDRFSELSEGRVALGAGEGEARDFVLSHKLGVPGFYRPQAGVLQLPTESSGFDLADRKLIDGAHRLGMQVHYWTINDEATMRDLIALGADGIMTDRPDVLQKVLATTRR</sequence>
<dbReference type="PANTHER" id="PTHR46211">
    <property type="entry name" value="GLYCEROPHOSPHORYL DIESTER PHOSPHODIESTERASE"/>
    <property type="match status" value="1"/>
</dbReference>
<accession>A0ABP7H995</accession>
<organism evidence="2 3">
    <name type="scientific">Sphaerisporangium flaviroseum</name>
    <dbReference type="NCBI Taxonomy" id="509199"/>
    <lineage>
        <taxon>Bacteria</taxon>
        <taxon>Bacillati</taxon>
        <taxon>Actinomycetota</taxon>
        <taxon>Actinomycetes</taxon>
        <taxon>Streptosporangiales</taxon>
        <taxon>Streptosporangiaceae</taxon>
        <taxon>Sphaerisporangium</taxon>
    </lineage>
</organism>
<name>A0ABP7H995_9ACTN</name>
<dbReference type="Pfam" id="PF03009">
    <property type="entry name" value="GDPD"/>
    <property type="match status" value="1"/>
</dbReference>
<feature type="domain" description="GP-PDE" evidence="1">
    <location>
        <begin position="38"/>
        <end position="289"/>
    </location>
</feature>
<comment type="caution">
    <text evidence="2">The sequence shown here is derived from an EMBL/GenBank/DDBJ whole genome shotgun (WGS) entry which is preliminary data.</text>
</comment>
<keyword evidence="3" id="KW-1185">Reference proteome</keyword>
<evidence type="ECO:0000313" key="3">
    <source>
        <dbReference type="Proteomes" id="UP001500888"/>
    </source>
</evidence>
<dbReference type="InterPro" id="IPR017946">
    <property type="entry name" value="PLC-like_Pdiesterase_TIM-brl"/>
</dbReference>